<name>A0A913Z2X1_PATMI</name>
<dbReference type="PANTHER" id="PTHR23291">
    <property type="entry name" value="BAX INHIBITOR-RELATED"/>
    <property type="match status" value="1"/>
</dbReference>
<evidence type="ECO:0000256" key="5">
    <source>
        <dbReference type="RuleBase" id="RU004379"/>
    </source>
</evidence>
<dbReference type="EnsemblMetazoa" id="XM_038189413.1">
    <property type="protein sequence ID" value="XP_038045341.1"/>
    <property type="gene ID" value="LOC119719927"/>
</dbReference>
<evidence type="ECO:0000256" key="2">
    <source>
        <dbReference type="ARBA" id="ARBA00022692"/>
    </source>
</evidence>
<comment type="subcellular location">
    <subcellularLocation>
        <location evidence="1">Membrane</location>
        <topology evidence="1">Multi-pass membrane protein</topology>
    </subcellularLocation>
</comment>
<evidence type="ECO:0000313" key="6">
    <source>
        <dbReference type="EnsemblMetazoa" id="XP_038045341.1"/>
    </source>
</evidence>
<keyword evidence="3 5" id="KW-1133">Transmembrane helix</keyword>
<feature type="transmembrane region" description="Helical" evidence="5">
    <location>
        <begin position="179"/>
        <end position="199"/>
    </location>
</feature>
<comment type="similarity">
    <text evidence="5">Belongs to the BI1 family.</text>
</comment>
<protein>
    <recommendedName>
        <fullName evidence="8">Transmembrane BAX inhibitor motif-containing protein 4</fullName>
    </recommendedName>
</protein>
<organism evidence="6 7">
    <name type="scientific">Patiria miniata</name>
    <name type="common">Bat star</name>
    <name type="synonym">Asterina miniata</name>
    <dbReference type="NCBI Taxonomy" id="46514"/>
    <lineage>
        <taxon>Eukaryota</taxon>
        <taxon>Metazoa</taxon>
        <taxon>Echinodermata</taxon>
        <taxon>Eleutherozoa</taxon>
        <taxon>Asterozoa</taxon>
        <taxon>Asteroidea</taxon>
        <taxon>Valvatacea</taxon>
        <taxon>Valvatida</taxon>
        <taxon>Asterinidae</taxon>
        <taxon>Patiria</taxon>
    </lineage>
</organism>
<dbReference type="RefSeq" id="XP_038045341.1">
    <property type="nucleotide sequence ID" value="XM_038189413.1"/>
</dbReference>
<evidence type="ECO:0008006" key="8">
    <source>
        <dbReference type="Google" id="ProtNLM"/>
    </source>
</evidence>
<feature type="transmembrane region" description="Helical" evidence="5">
    <location>
        <begin position="71"/>
        <end position="89"/>
    </location>
</feature>
<reference evidence="6" key="1">
    <citation type="submission" date="2022-11" db="UniProtKB">
        <authorList>
            <consortium name="EnsemblMetazoa"/>
        </authorList>
    </citation>
    <scope>IDENTIFICATION</scope>
</reference>
<dbReference type="OrthoDB" id="7933078at2759"/>
<dbReference type="GO" id="GO:0016020">
    <property type="term" value="C:membrane"/>
    <property type="evidence" value="ECO:0007669"/>
    <property type="project" value="UniProtKB-SubCell"/>
</dbReference>
<dbReference type="GO" id="GO:0043066">
    <property type="term" value="P:negative regulation of apoptotic process"/>
    <property type="evidence" value="ECO:0007669"/>
    <property type="project" value="TreeGrafter"/>
</dbReference>
<dbReference type="PANTHER" id="PTHR23291:SF50">
    <property type="entry name" value="PROTEIN LIFEGUARD 4"/>
    <property type="match status" value="1"/>
</dbReference>
<keyword evidence="4 5" id="KW-0472">Membrane</keyword>
<evidence type="ECO:0000256" key="3">
    <source>
        <dbReference type="ARBA" id="ARBA00022989"/>
    </source>
</evidence>
<dbReference type="Pfam" id="PF01027">
    <property type="entry name" value="Bax1-I"/>
    <property type="match status" value="1"/>
</dbReference>
<keyword evidence="2 5" id="KW-0812">Transmembrane</keyword>
<evidence type="ECO:0000256" key="1">
    <source>
        <dbReference type="ARBA" id="ARBA00004141"/>
    </source>
</evidence>
<dbReference type="InterPro" id="IPR006214">
    <property type="entry name" value="Bax_inhibitor_1-related"/>
</dbReference>
<evidence type="ECO:0000313" key="7">
    <source>
        <dbReference type="Proteomes" id="UP000887568"/>
    </source>
</evidence>
<feature type="transmembrane region" description="Helical" evidence="5">
    <location>
        <begin position="96"/>
        <end position="116"/>
    </location>
</feature>
<dbReference type="OMA" id="WAFCAVM"/>
<proteinExistence type="inferred from homology"/>
<keyword evidence="7" id="KW-1185">Reference proteome</keyword>
<feature type="transmembrane region" description="Helical" evidence="5">
    <location>
        <begin position="211"/>
        <end position="233"/>
    </location>
</feature>
<dbReference type="Proteomes" id="UP000887568">
    <property type="component" value="Unplaced"/>
</dbReference>
<accession>A0A913Z2X1</accession>
<feature type="transmembrane region" description="Helical" evidence="5">
    <location>
        <begin position="154"/>
        <end position="173"/>
    </location>
</feature>
<dbReference type="GeneID" id="119719927"/>
<sequence length="239" mass="26661">MTSKTKAHDIESIVDDFRYGTNVATAHLSIRLGFLRKVFGILSTQLLVTTVVSAIFMYTDGVKAYVQKSQGMLVTAYVSSIFLLLALFVKRRDSPINMILLGLFTFVEAYSVGTIVTFYNKAVVLQAFTLTMVVTLSLTAYTMQSKKDFSSWGAGLYSALLILVLSGLLHIFLPQSNAVEFLLAVFGAILFCAFIVFDVHMMMHKLSPEEYILASINLYLDILNLFLHILRILGEAQKK</sequence>
<evidence type="ECO:0000256" key="4">
    <source>
        <dbReference type="ARBA" id="ARBA00023136"/>
    </source>
</evidence>
<feature type="transmembrane region" description="Helical" evidence="5">
    <location>
        <begin position="38"/>
        <end position="59"/>
    </location>
</feature>
<dbReference type="AlphaFoldDB" id="A0A913Z2X1"/>